<dbReference type="Pfam" id="PF13460">
    <property type="entry name" value="NAD_binding_10"/>
    <property type="match status" value="1"/>
</dbReference>
<dbReference type="InterPro" id="IPR036291">
    <property type="entry name" value="NAD(P)-bd_dom_sf"/>
</dbReference>
<dbReference type="CDD" id="cd05269">
    <property type="entry name" value="TMR_SDR_a"/>
    <property type="match status" value="1"/>
</dbReference>
<dbReference type="PATRIC" id="fig|43658.6.peg.6120"/>
<evidence type="ECO:0000313" key="2">
    <source>
        <dbReference type="EMBL" id="KNC66516.1"/>
    </source>
</evidence>
<evidence type="ECO:0000259" key="1">
    <source>
        <dbReference type="Pfam" id="PF13460"/>
    </source>
</evidence>
<dbReference type="EMBL" id="LFZX01000142">
    <property type="protein sequence ID" value="KNC66516.1"/>
    <property type="molecule type" value="Genomic_DNA"/>
</dbReference>
<comment type="caution">
    <text evidence="2">The sequence shown here is derived from an EMBL/GenBank/DDBJ whole genome shotgun (WGS) entry which is preliminary data.</text>
</comment>
<gene>
    <name evidence="2" type="ORF">AC626_16490</name>
</gene>
<dbReference type="Proteomes" id="UP000036850">
    <property type="component" value="Unassembled WGS sequence"/>
</dbReference>
<dbReference type="PANTHER" id="PTHR47129">
    <property type="entry name" value="QUINONE OXIDOREDUCTASE 2"/>
    <property type="match status" value="1"/>
</dbReference>
<accession>A0A0L0EQ42</accession>
<dbReference type="Gene3D" id="3.40.50.720">
    <property type="entry name" value="NAD(P)-binding Rossmann-like Domain"/>
    <property type="match status" value="1"/>
</dbReference>
<name>A0A0L0EQ42_9GAMM</name>
<dbReference type="InterPro" id="IPR016040">
    <property type="entry name" value="NAD(P)-bd_dom"/>
</dbReference>
<evidence type="ECO:0000313" key="3">
    <source>
        <dbReference type="Proteomes" id="UP000036850"/>
    </source>
</evidence>
<dbReference type="AlphaFoldDB" id="A0A0L0EQ42"/>
<dbReference type="SUPFAM" id="SSF51735">
    <property type="entry name" value="NAD(P)-binding Rossmann-fold domains"/>
    <property type="match status" value="1"/>
</dbReference>
<feature type="domain" description="NAD(P)-binding" evidence="1">
    <location>
        <begin position="6"/>
        <end position="147"/>
    </location>
</feature>
<protein>
    <submittedName>
        <fullName evidence="2">Quinone oxidoreductase</fullName>
    </submittedName>
</protein>
<dbReference type="OrthoDB" id="5510591at2"/>
<dbReference type="Gene3D" id="3.90.25.10">
    <property type="entry name" value="UDP-galactose 4-epimerase, domain 1"/>
    <property type="match status" value="1"/>
</dbReference>
<proteinExistence type="predicted"/>
<organism evidence="2 3">
    <name type="scientific">Pseudoalteromonas rubra</name>
    <dbReference type="NCBI Taxonomy" id="43658"/>
    <lineage>
        <taxon>Bacteria</taxon>
        <taxon>Pseudomonadati</taxon>
        <taxon>Pseudomonadota</taxon>
        <taxon>Gammaproteobacteria</taxon>
        <taxon>Alteromonadales</taxon>
        <taxon>Pseudoalteromonadaceae</taxon>
        <taxon>Pseudoalteromonas</taxon>
    </lineage>
</organism>
<dbReference type="InterPro" id="IPR052718">
    <property type="entry name" value="NmrA-type_oxidoreductase"/>
</dbReference>
<reference evidence="3" key="1">
    <citation type="submission" date="2015-07" db="EMBL/GenBank/DDBJ databases">
        <title>Draft genome sequence of a Pseudoalteromonas rubra strain, OCN096, isolated from Kaneohe Bay, Oahu, Hawaii.</title>
        <authorList>
            <person name="Beurmann S."/>
            <person name="Ushijima B."/>
            <person name="Belcaid M."/>
            <person name="Callahan S.M."/>
            <person name="Aeby G.S."/>
        </authorList>
    </citation>
    <scope>NUCLEOTIDE SEQUENCE [LARGE SCALE GENOMIC DNA]</scope>
    <source>
        <strain evidence="3">OCN096</strain>
    </source>
</reference>
<dbReference type="PANTHER" id="PTHR47129:SF1">
    <property type="entry name" value="NMRA-LIKE DOMAIN-CONTAINING PROTEIN"/>
    <property type="match status" value="1"/>
</dbReference>
<sequence>MIAVTGANGQLGRLVIAALLKRVPASQIVALVRDPEQAEELNHLGITLRAADYDQPQTLTNALEGVSKLLLISGNMIGQRVRQHSAVIHAAKQAGVTLLAYTSILHADKSPMQLSDEHRDTEQLIKASDVPYVLLRNGWYNENYSAGIAGSIAAGTIVGAMHEGRIASAARGDYAEAAAVVLTEPNHAGKTYELAGDQSFNLQALADWVTELSGKTVLTNYVSEQHYADFLTQLGLPAGFAALLADAEVQANAGWLYENSGTLSRLIGRPTTPMLESLTHQLSV</sequence>